<dbReference type="Gene3D" id="3.40.50.1460">
    <property type="match status" value="1"/>
</dbReference>
<reference evidence="1" key="1">
    <citation type="submission" date="2009-09" db="EMBL/GenBank/DDBJ databases">
        <authorList>
            <person name="Weinstock G."/>
            <person name="Sodergren E."/>
            <person name="Clifton S."/>
            <person name="Fulton L."/>
            <person name="Fulton B."/>
            <person name="Courtney L."/>
            <person name="Fronick C."/>
            <person name="Harrison M."/>
            <person name="Strong C."/>
            <person name="Farmer C."/>
            <person name="Delahaunty K."/>
            <person name="Markovic C."/>
            <person name="Hall O."/>
            <person name="Minx P."/>
            <person name="Tomlinson C."/>
            <person name="Mitreva M."/>
            <person name="Nelson J."/>
            <person name="Hou S."/>
            <person name="Wollam A."/>
            <person name="Pepin K.H."/>
            <person name="Johnson M."/>
            <person name="Bhonagiri V."/>
            <person name="Nash W.E."/>
            <person name="Warren W."/>
            <person name="Chinwalla A."/>
            <person name="Mardis E.R."/>
            <person name="Wilson R.K."/>
        </authorList>
    </citation>
    <scope>NUCLEOTIDE SEQUENCE [LARGE SCALE GENOMIC DNA]</scope>
    <source>
        <strain evidence="1">ATCC 51259</strain>
    </source>
</reference>
<dbReference type="OrthoDB" id="700426at2"/>
<dbReference type="InterPro" id="IPR035451">
    <property type="entry name" value="Ada-like_dom_sf"/>
</dbReference>
<name>C9LF88_9BACT</name>
<comment type="caution">
    <text evidence="1">The sequence shown here is derived from an EMBL/GenBank/DDBJ whole genome shotgun (WGS) entry which is preliminary data.</text>
</comment>
<dbReference type="AlphaFoldDB" id="C9LF88"/>
<dbReference type="HOGENOM" id="CLU_605284_0_0_10"/>
<protein>
    <recommendedName>
        <fullName evidence="3">Peptidase C13 family</fullName>
    </recommendedName>
</protein>
<dbReference type="SUPFAM" id="SSF57884">
    <property type="entry name" value="Ada DNA repair protein, N-terminal domain (N-Ada 10)"/>
    <property type="match status" value="1"/>
</dbReference>
<accession>C9LF88</accession>
<dbReference type="STRING" id="626522.GCWU000325_00870"/>
<dbReference type="eggNOG" id="COG4249">
    <property type="taxonomic scope" value="Bacteria"/>
</dbReference>
<proteinExistence type="predicted"/>
<sequence>MKVKKDILSKISSSLTSPTNSRRLKTANRSNIYLYQNTVTKNSELNIGEREESVVVPRDTAVATIDLEPLLNWGHPCKHVLFDAETGEEYASVDANLPLSEFYTDKKAFETIQQNTHFEEKESFQMPSEANSSGLLNIETNSPTGERYAILFSGMSNRRHTNDLEFLYRTLVDIYKFKEENICVLNENGSIHHADWISGEKWPGDNTNYRMKVKGAGTKEALRDAIRNLRGKLKKDDLLLIHTNNHGDRVNGNSVLCCWPNWKSFTTDMWGAELAALPQYRTLIVMMEQCFSGGFMDVTLRNSTAKRTHFAAACRANRSSMGGANFDPYALQWITAMTGKGPDGSRLLSRVDNNCDNRVSAIEAHEYAVRHKVEYDTPVSGGSPFRPIGNILYLDEPIVVVGNRNSGEFHQFGCSWVQKMSEDNMVLIDSPQEAVKRGYNGCWYCMRRYDTD</sequence>
<gene>
    <name evidence="1" type="ORF">GCWU000325_00870</name>
</gene>
<dbReference type="Proteomes" id="UP000003460">
    <property type="component" value="Unassembled WGS sequence"/>
</dbReference>
<evidence type="ECO:0000313" key="2">
    <source>
        <dbReference type="Proteomes" id="UP000003460"/>
    </source>
</evidence>
<dbReference type="EMBL" id="ACIJ02000016">
    <property type="protein sequence ID" value="EEX72407.1"/>
    <property type="molecule type" value="Genomic_DNA"/>
</dbReference>
<evidence type="ECO:0008006" key="3">
    <source>
        <dbReference type="Google" id="ProtNLM"/>
    </source>
</evidence>
<keyword evidence="2" id="KW-1185">Reference proteome</keyword>
<dbReference type="Gene3D" id="3.40.10.10">
    <property type="entry name" value="DNA Methylphosphotriester Repair Domain"/>
    <property type="match status" value="1"/>
</dbReference>
<dbReference type="GeneID" id="84575976"/>
<dbReference type="RefSeq" id="WP_006254648.1">
    <property type="nucleotide sequence ID" value="NZ_GG700642.1"/>
</dbReference>
<organism evidence="1 2">
    <name type="scientific">Alloprevotella tannerae ATCC 51259</name>
    <dbReference type="NCBI Taxonomy" id="626522"/>
    <lineage>
        <taxon>Bacteria</taxon>
        <taxon>Pseudomonadati</taxon>
        <taxon>Bacteroidota</taxon>
        <taxon>Bacteroidia</taxon>
        <taxon>Bacteroidales</taxon>
        <taxon>Prevotellaceae</taxon>
        <taxon>Alloprevotella</taxon>
    </lineage>
</organism>
<evidence type="ECO:0000313" key="1">
    <source>
        <dbReference type="EMBL" id="EEX72407.1"/>
    </source>
</evidence>